<keyword evidence="4" id="KW-1185">Reference proteome</keyword>
<evidence type="ECO:0000256" key="1">
    <source>
        <dbReference type="SAM" id="SignalP"/>
    </source>
</evidence>
<accession>A0AAE3EM28</accession>
<sequence>MLRISHPKEFNYKQMKRFKKKQTVFLFFVLLSISQLAKAQSQVFLKDLQVSLSQQTFSAPTINKSVSGAPLSIAGVSYKNGVGVHSRSVIKIKTNNARTFIAKVGVNDSKIDYKLKTIKTIPLTDGKRIFYNVTPSKKQFLGVEGAGGKVSKGSVVFIIRQNGKEIFNSGIIKQGDPAKAIHLKIERGLLELIVENAGDDASGDHAVWVDAMFEYFEIAPEVVPEEFQGNPMKQPQELKTKLSKLIQNLPEIQFPLKVPDYDWLINNNKVKAKVYKTKSGKDIVLSNGLIARVFRVTPNLATIDYMNQMTGESMLRSVSNEGVLTIDGKDYQIGGLSKQPEYGYTLMKWVDALSAVQNSFMVENFEVKEVTDRLLWKRVRWASNTKMPTGKELIFTLSKDGIIVKVHYVLYDGIPTLSKWIEVINTSEFMIQLNTFKLEQLAMVEGESLVGTPKHWVKPNIHIESDYAFGAMQQKTSDKTTFWEKDKRYTSQTNYPLNLPCLLEIKPPLGPDIGIPVGESLTTFRVWETPLDSKDQERVGLFKRKLYRTISPWTTENPMFLHLTSTDPEIIKRAVNQCAETGYEMIILSFGSGLDMEKEDEAYYKKFKKLREYANSKGIELGGYSLLSSRWISDDVDVINPKTGKRGGMIYGSSPCLSSAWGYNYFRKIKKFFTKTGMQVFENDGSYPGNVCASIKHAHHNGLEDSQWKQYAQIQGLYKWMRSEGIYMNVPDFYINSGSNKTGIGYREVNWSLPRNRQLVLGRMNIYDGLWDRIPSMNWTFVPLTEYHGGGAAATLEPLNDHLLDYENQMIQNYGSGVQACYRGPRLFDTPKTKQVVINVVHWYKKYREILNSDIVHLKRPSGKDWDGFLHVNPNLKEKGLALFFNPTDADMEREIKLPLYYTGLTKTALIRQKEGESKTYKLTRDYKVKINVVIPAHSYQWIVIE</sequence>
<dbReference type="InterPro" id="IPR036237">
    <property type="entry name" value="Xyl_isomerase-like_sf"/>
</dbReference>
<dbReference type="InterPro" id="IPR038637">
    <property type="entry name" value="NPCBM_sf"/>
</dbReference>
<dbReference type="SUPFAM" id="SSF49785">
    <property type="entry name" value="Galactose-binding domain-like"/>
    <property type="match status" value="1"/>
</dbReference>
<protein>
    <submittedName>
        <fullName evidence="3">NPCBM/NEW2 domain-containing protein</fullName>
    </submittedName>
</protein>
<dbReference type="AlphaFoldDB" id="A0AAE3EM28"/>
<dbReference type="SMART" id="SM00776">
    <property type="entry name" value="NPCBM"/>
    <property type="match status" value="1"/>
</dbReference>
<evidence type="ECO:0000259" key="2">
    <source>
        <dbReference type="SMART" id="SM00776"/>
    </source>
</evidence>
<keyword evidence="1" id="KW-0732">Signal</keyword>
<evidence type="ECO:0000313" key="4">
    <source>
        <dbReference type="Proteomes" id="UP001199795"/>
    </source>
</evidence>
<dbReference type="SUPFAM" id="SSF51658">
    <property type="entry name" value="Xylose isomerase-like"/>
    <property type="match status" value="1"/>
</dbReference>
<dbReference type="Proteomes" id="UP001199795">
    <property type="component" value="Unassembled WGS sequence"/>
</dbReference>
<dbReference type="EMBL" id="JAKKDU010000005">
    <property type="protein sequence ID" value="MCF7567868.1"/>
    <property type="molecule type" value="Genomic_DNA"/>
</dbReference>
<comment type="caution">
    <text evidence="3">The sequence shown here is derived from an EMBL/GenBank/DDBJ whole genome shotgun (WGS) entry which is preliminary data.</text>
</comment>
<dbReference type="Gene3D" id="2.60.120.1060">
    <property type="entry name" value="NPCBM/NEW2 domain"/>
    <property type="match status" value="1"/>
</dbReference>
<feature type="chain" id="PRO_5041960981" evidence="1">
    <location>
        <begin position="40"/>
        <end position="946"/>
    </location>
</feature>
<proteinExistence type="predicted"/>
<evidence type="ECO:0000313" key="3">
    <source>
        <dbReference type="EMBL" id="MCF7567868.1"/>
    </source>
</evidence>
<feature type="domain" description="Glycosyl hydrolase family 98 putative carbohydrate-binding module" evidence="2">
    <location>
        <begin position="39"/>
        <end position="215"/>
    </location>
</feature>
<feature type="signal peptide" evidence="1">
    <location>
        <begin position="1"/>
        <end position="39"/>
    </location>
</feature>
<dbReference type="InterPro" id="IPR013222">
    <property type="entry name" value="Glyco_hyd_98_carb-bd"/>
</dbReference>
<reference evidence="3" key="1">
    <citation type="submission" date="2022-01" db="EMBL/GenBank/DDBJ databases">
        <title>Draft genome sequence of Sabulilitoribacter arenilitoris KCTC 52401.</title>
        <authorList>
            <person name="Oh J.-S."/>
        </authorList>
    </citation>
    <scope>NUCLEOTIDE SEQUENCE</scope>
    <source>
        <strain evidence="3">HMF6543</strain>
    </source>
</reference>
<name>A0AAE3EM28_9FLAO</name>
<dbReference type="InterPro" id="IPR008979">
    <property type="entry name" value="Galactose-bd-like_sf"/>
</dbReference>
<organism evidence="3 4">
    <name type="scientific">Wocania arenilitoris</name>
    <dbReference type="NCBI Taxonomy" id="2044858"/>
    <lineage>
        <taxon>Bacteria</taxon>
        <taxon>Pseudomonadati</taxon>
        <taxon>Bacteroidota</taxon>
        <taxon>Flavobacteriia</taxon>
        <taxon>Flavobacteriales</taxon>
        <taxon>Flavobacteriaceae</taxon>
        <taxon>Wocania</taxon>
    </lineage>
</organism>
<dbReference type="Pfam" id="PF08305">
    <property type="entry name" value="NPCBM"/>
    <property type="match status" value="2"/>
</dbReference>
<dbReference type="RefSeq" id="WP_237239217.1">
    <property type="nucleotide sequence ID" value="NZ_JAKKDU010000005.1"/>
</dbReference>
<gene>
    <name evidence="3" type="ORF">L3X37_05745</name>
</gene>